<protein>
    <submittedName>
        <fullName evidence="1">7553_t:CDS:1</fullName>
    </submittedName>
</protein>
<accession>A0A9N9JCV6</accession>
<feature type="non-terminal residue" evidence="1">
    <location>
        <position position="1"/>
    </location>
</feature>
<organism evidence="1 2">
    <name type="scientific">Funneliformis caledonium</name>
    <dbReference type="NCBI Taxonomy" id="1117310"/>
    <lineage>
        <taxon>Eukaryota</taxon>
        <taxon>Fungi</taxon>
        <taxon>Fungi incertae sedis</taxon>
        <taxon>Mucoromycota</taxon>
        <taxon>Glomeromycotina</taxon>
        <taxon>Glomeromycetes</taxon>
        <taxon>Glomerales</taxon>
        <taxon>Glomeraceae</taxon>
        <taxon>Funneliformis</taxon>
    </lineage>
</organism>
<keyword evidence="2" id="KW-1185">Reference proteome</keyword>
<evidence type="ECO:0000313" key="2">
    <source>
        <dbReference type="Proteomes" id="UP000789570"/>
    </source>
</evidence>
<reference evidence="1" key="1">
    <citation type="submission" date="2021-06" db="EMBL/GenBank/DDBJ databases">
        <authorList>
            <person name="Kallberg Y."/>
            <person name="Tangrot J."/>
            <person name="Rosling A."/>
        </authorList>
    </citation>
    <scope>NUCLEOTIDE SEQUENCE</scope>
    <source>
        <strain evidence="1">UK204</strain>
    </source>
</reference>
<dbReference type="Proteomes" id="UP000789570">
    <property type="component" value="Unassembled WGS sequence"/>
</dbReference>
<dbReference type="AlphaFoldDB" id="A0A9N9JCV6"/>
<proteinExistence type="predicted"/>
<comment type="caution">
    <text evidence="1">The sequence shown here is derived from an EMBL/GenBank/DDBJ whole genome shotgun (WGS) entry which is preliminary data.</text>
</comment>
<gene>
    <name evidence="1" type="ORF">FCALED_LOCUS17804</name>
</gene>
<feature type="non-terminal residue" evidence="1">
    <location>
        <position position="112"/>
    </location>
</feature>
<dbReference type="OrthoDB" id="10264378at2759"/>
<sequence>EFERHFGNQQILNGKVSMIEQKKWNIINYENTVLNTVSKYTLNNEENDDNNESDMKNLNSLKIRPKLLETWKKVNDNTFTDLQWHLFQQFNKYRDVLYTNRIVEDSHKLKCV</sequence>
<name>A0A9N9JCV6_9GLOM</name>
<dbReference type="EMBL" id="CAJVPQ010029789">
    <property type="protein sequence ID" value="CAG8775564.1"/>
    <property type="molecule type" value="Genomic_DNA"/>
</dbReference>
<evidence type="ECO:0000313" key="1">
    <source>
        <dbReference type="EMBL" id="CAG8775564.1"/>
    </source>
</evidence>